<dbReference type="PANTHER" id="PTHR42076:SF1">
    <property type="entry name" value="CYANOVIRIN-N DOMAIN-CONTAINING PROTEIN"/>
    <property type="match status" value="1"/>
</dbReference>
<accession>A0A9P7N658</accession>
<name>A0A9P7N658_9HYPO</name>
<dbReference type="Proteomes" id="UP000748025">
    <property type="component" value="Unassembled WGS sequence"/>
</dbReference>
<dbReference type="OrthoDB" id="2441380at2759"/>
<dbReference type="AlphaFoldDB" id="A0A9P7N658"/>
<evidence type="ECO:0000259" key="1">
    <source>
        <dbReference type="SMART" id="SM01111"/>
    </source>
</evidence>
<evidence type="ECO:0000313" key="3">
    <source>
        <dbReference type="Proteomes" id="UP000748025"/>
    </source>
</evidence>
<dbReference type="PANTHER" id="PTHR42076">
    <property type="entry name" value="CYANOVIRIN-N HOMOLOG"/>
    <property type="match status" value="1"/>
</dbReference>
<dbReference type="Pfam" id="PF08881">
    <property type="entry name" value="CVNH"/>
    <property type="match status" value="1"/>
</dbReference>
<dbReference type="InterPro" id="IPR036673">
    <property type="entry name" value="Cyanovirin-N_sf"/>
</dbReference>
<reference evidence="2" key="1">
    <citation type="journal article" date="2020" name="bioRxiv">
        <title>Whole genome comparisons of ergot fungi reveals the divergence and evolution of species within the genus Claviceps are the result of varying mechanisms driving genome evolution and host range expansion.</title>
        <authorList>
            <person name="Wyka S.A."/>
            <person name="Mondo S.J."/>
            <person name="Liu M."/>
            <person name="Dettman J."/>
            <person name="Nalam V."/>
            <person name="Broders K.D."/>
        </authorList>
    </citation>
    <scope>NUCLEOTIDE SEQUENCE</scope>
    <source>
        <strain evidence="2">CCC 602</strain>
    </source>
</reference>
<dbReference type="SUPFAM" id="SSF51322">
    <property type="entry name" value="Cyanovirin-N"/>
    <property type="match status" value="1"/>
</dbReference>
<organism evidence="2 3">
    <name type="scientific">Claviceps pusilla</name>
    <dbReference type="NCBI Taxonomy" id="123648"/>
    <lineage>
        <taxon>Eukaryota</taxon>
        <taxon>Fungi</taxon>
        <taxon>Dikarya</taxon>
        <taxon>Ascomycota</taxon>
        <taxon>Pezizomycotina</taxon>
        <taxon>Sordariomycetes</taxon>
        <taxon>Hypocreomycetidae</taxon>
        <taxon>Hypocreales</taxon>
        <taxon>Clavicipitaceae</taxon>
        <taxon>Claviceps</taxon>
    </lineage>
</organism>
<protein>
    <recommendedName>
        <fullName evidence="1">Cyanovirin-N domain-containing protein</fullName>
    </recommendedName>
</protein>
<dbReference type="SMART" id="SM01111">
    <property type="entry name" value="CVNH"/>
    <property type="match status" value="1"/>
</dbReference>
<evidence type="ECO:0000313" key="2">
    <source>
        <dbReference type="EMBL" id="KAG5996177.1"/>
    </source>
</evidence>
<comment type="caution">
    <text evidence="2">The sequence shown here is derived from an EMBL/GenBank/DDBJ whole genome shotgun (WGS) entry which is preliminary data.</text>
</comment>
<keyword evidence="3" id="KW-1185">Reference proteome</keyword>
<sequence length="109" mass="12114">MSFSATSQDFWLEDQHILHALCRDVDDNLQDSSIDLNTCLGNENGYFRWGGENFSETASDVELSGSVLIATMLTEQGEPGERQNINLNERIANDNGRLVGKADQSLYTV</sequence>
<dbReference type="Gene3D" id="2.30.60.10">
    <property type="entry name" value="Cyanovirin-N"/>
    <property type="match status" value="1"/>
</dbReference>
<dbReference type="InterPro" id="IPR011058">
    <property type="entry name" value="Cyanovirin-N"/>
</dbReference>
<feature type="domain" description="Cyanovirin-N" evidence="1">
    <location>
        <begin position="2"/>
        <end position="100"/>
    </location>
</feature>
<proteinExistence type="predicted"/>
<dbReference type="EMBL" id="SRPW01002069">
    <property type="protein sequence ID" value="KAG5996177.1"/>
    <property type="molecule type" value="Genomic_DNA"/>
</dbReference>
<gene>
    <name evidence="2" type="ORF">E4U43_002902</name>
</gene>